<organism evidence="1">
    <name type="scientific">viral metagenome</name>
    <dbReference type="NCBI Taxonomy" id="1070528"/>
    <lineage>
        <taxon>unclassified sequences</taxon>
        <taxon>metagenomes</taxon>
        <taxon>organismal metagenomes</taxon>
    </lineage>
</organism>
<dbReference type="EMBL" id="MT144881">
    <property type="protein sequence ID" value="QJI00858.1"/>
    <property type="molecule type" value="Genomic_DNA"/>
</dbReference>
<reference evidence="1" key="1">
    <citation type="submission" date="2020-03" db="EMBL/GenBank/DDBJ databases">
        <title>The deep terrestrial virosphere.</title>
        <authorList>
            <person name="Holmfeldt K."/>
            <person name="Nilsson E."/>
            <person name="Simone D."/>
            <person name="Lopez-Fernandez M."/>
            <person name="Wu X."/>
            <person name="de Brujin I."/>
            <person name="Lundin D."/>
            <person name="Andersson A."/>
            <person name="Bertilsson S."/>
            <person name="Dopson M."/>
        </authorList>
    </citation>
    <scope>NUCLEOTIDE SEQUENCE</scope>
    <source>
        <strain evidence="1">TM448B02141</strain>
    </source>
</reference>
<sequence>MRTHVREPINKLVDIDIYKEPEAGHEYQMGIDPSEGAEDFSAIKVIDKNTGEEVASYVSRIQPDLLAFKVVKVGHYFSTAKAVLEINGIGLATLTKLKDLNYENVFVREEYDKIAKKMTKRLGWRTTHASKPLLIGHYQELLGAKYPKIRDEKTIEEMKTYIYSDEVRKRGMGAEKSYHDDRLTAIMLAYWEVKAVYNPEDKELIIRPQESQGVKEGTFDDLKLENVIDQQTGKHWLSH</sequence>
<evidence type="ECO:0000313" key="1">
    <source>
        <dbReference type="EMBL" id="QJI00858.1"/>
    </source>
</evidence>
<name>A0A6M3XUA8_9ZZZZ</name>
<gene>
    <name evidence="1" type="ORF">TM448B02141_0004</name>
</gene>
<dbReference type="AlphaFoldDB" id="A0A6M3XUA8"/>
<dbReference type="Gene3D" id="3.30.420.240">
    <property type="match status" value="1"/>
</dbReference>
<protein>
    <submittedName>
        <fullName evidence="1">Putative terminase</fullName>
    </submittedName>
</protein>
<proteinExistence type="predicted"/>
<accession>A0A6M3XUA8</accession>